<evidence type="ECO:0000313" key="16">
    <source>
        <dbReference type="Proteomes" id="UP000239504"/>
    </source>
</evidence>
<keyword evidence="16" id="KW-1185">Reference proteome</keyword>
<proteinExistence type="inferred from homology"/>
<feature type="domain" description="TonB-dependent receptor plug" evidence="14">
    <location>
        <begin position="45"/>
        <end position="153"/>
    </location>
</feature>
<evidence type="ECO:0000313" key="15">
    <source>
        <dbReference type="EMBL" id="PQA88599.1"/>
    </source>
</evidence>
<evidence type="ECO:0000256" key="12">
    <source>
        <dbReference type="SAM" id="SignalP"/>
    </source>
</evidence>
<dbReference type="PROSITE" id="PS51257">
    <property type="entry name" value="PROKAR_LIPOPROTEIN"/>
    <property type="match status" value="1"/>
</dbReference>
<dbReference type="AlphaFoldDB" id="A0A2S7K808"/>
<dbReference type="OrthoDB" id="9796221at2"/>
<evidence type="ECO:0000256" key="5">
    <source>
        <dbReference type="ARBA" id="ARBA00022729"/>
    </source>
</evidence>
<reference evidence="15 16" key="1">
    <citation type="submission" date="2017-12" db="EMBL/GenBank/DDBJ databases">
        <authorList>
            <person name="Hurst M.R.H."/>
        </authorList>
    </citation>
    <scope>NUCLEOTIDE SEQUENCE [LARGE SCALE GENOMIC DNA]</scope>
    <source>
        <strain evidence="15 16">SY-3-19</strain>
    </source>
</reference>
<accession>A0A2S7K808</accession>
<dbReference type="Gene3D" id="2.170.130.10">
    <property type="entry name" value="TonB-dependent receptor, plug domain"/>
    <property type="match status" value="1"/>
</dbReference>
<evidence type="ECO:0000256" key="4">
    <source>
        <dbReference type="ARBA" id="ARBA00022692"/>
    </source>
</evidence>
<evidence type="ECO:0000256" key="11">
    <source>
        <dbReference type="RuleBase" id="RU003357"/>
    </source>
</evidence>
<sequence>MTAFSPRALRNTITPAIASALACATSPALAEDEIIVSVLRAPTPLSETGSSVSVITAEEIIDRQYVFAADALRDAAGVAIAQNGGAGGASSARIRGASSGQTLIVIDGVVANDPSAPQGGFNFANLDASTVERIEVLRGPQSLLYGADAIGGVISVTTKHEGTEGFLEGGSFGTARAGLAAGFENEDFYGRLSLSGVTTDGVSRADAGTEKDGYRAGTATLSAGAELAEHWRGEIALRTTHSRAKIDGFPPPAYTLGDTEEIERTEDYLASGRLLQSFTNFDGALTLAYNAIDRRNTDNGVETYSAKGGRLTVDYLADIALSDNLRLLAGAEAERTSAEVSGVDESAKAGAVFAAVEVKPVEAVTLSVGGRRDEFSNFKGATTARASAVWRVDETWRLRASWGEGFRAPSLFELNYDQFGATPNPNLRPEKANGFDIGVEKLFGDDGRQRLAVTFFRTRVEDQIDFDLIQYGYYNIDKTRARGVEVEGNFALSPRLSADLTYSFTDAVDLSTDAQLLRQPKHKGTAVVTYKPADKLSLSASVIVNGRENDSPAPNDGFVRLDLRGAYQLTDALELYGRVENATDAAYQDVSGYGEPGLAAYGGVRVRL</sequence>
<feature type="signal peptide" evidence="12">
    <location>
        <begin position="1"/>
        <end position="30"/>
    </location>
</feature>
<dbReference type="InterPro" id="IPR037066">
    <property type="entry name" value="Plug_dom_sf"/>
</dbReference>
<dbReference type="InterPro" id="IPR036942">
    <property type="entry name" value="Beta-barrel_TonB_sf"/>
</dbReference>
<evidence type="ECO:0000256" key="1">
    <source>
        <dbReference type="ARBA" id="ARBA00004571"/>
    </source>
</evidence>
<evidence type="ECO:0000259" key="14">
    <source>
        <dbReference type="Pfam" id="PF07715"/>
    </source>
</evidence>
<dbReference type="Pfam" id="PF07715">
    <property type="entry name" value="Plug"/>
    <property type="match status" value="1"/>
</dbReference>
<evidence type="ECO:0000256" key="2">
    <source>
        <dbReference type="ARBA" id="ARBA00022448"/>
    </source>
</evidence>
<dbReference type="Proteomes" id="UP000239504">
    <property type="component" value="Unassembled WGS sequence"/>
</dbReference>
<gene>
    <name evidence="15" type="ORF">CW354_09980</name>
</gene>
<evidence type="ECO:0000256" key="9">
    <source>
        <dbReference type="ARBA" id="ARBA00023237"/>
    </source>
</evidence>
<keyword evidence="9 10" id="KW-0998">Cell outer membrane</keyword>
<evidence type="ECO:0000259" key="13">
    <source>
        <dbReference type="Pfam" id="PF00593"/>
    </source>
</evidence>
<evidence type="ECO:0000256" key="8">
    <source>
        <dbReference type="ARBA" id="ARBA00023170"/>
    </source>
</evidence>
<dbReference type="InterPro" id="IPR039426">
    <property type="entry name" value="TonB-dep_rcpt-like"/>
</dbReference>
<evidence type="ECO:0000256" key="6">
    <source>
        <dbReference type="ARBA" id="ARBA00023077"/>
    </source>
</evidence>
<keyword evidence="2 10" id="KW-0813">Transport</keyword>
<dbReference type="InterPro" id="IPR012910">
    <property type="entry name" value="Plug_dom"/>
</dbReference>
<comment type="subcellular location">
    <subcellularLocation>
        <location evidence="1 10">Cell outer membrane</location>
        <topology evidence="1 10">Multi-pass membrane protein</topology>
    </subcellularLocation>
</comment>
<organism evidence="15 16">
    <name type="scientific">Hyphococcus luteus</name>
    <dbReference type="NCBI Taxonomy" id="2058213"/>
    <lineage>
        <taxon>Bacteria</taxon>
        <taxon>Pseudomonadati</taxon>
        <taxon>Pseudomonadota</taxon>
        <taxon>Alphaproteobacteria</taxon>
        <taxon>Parvularculales</taxon>
        <taxon>Parvularculaceae</taxon>
        <taxon>Hyphococcus</taxon>
    </lineage>
</organism>
<protein>
    <submittedName>
        <fullName evidence="15">TonB-dependent receptor</fullName>
    </submittedName>
</protein>
<evidence type="ECO:0000256" key="10">
    <source>
        <dbReference type="PROSITE-ProRule" id="PRU01360"/>
    </source>
</evidence>
<feature type="domain" description="TonB-dependent receptor-like beta-barrel" evidence="13">
    <location>
        <begin position="182"/>
        <end position="581"/>
    </location>
</feature>
<dbReference type="PROSITE" id="PS52016">
    <property type="entry name" value="TONB_DEPENDENT_REC_3"/>
    <property type="match status" value="1"/>
</dbReference>
<keyword evidence="5 12" id="KW-0732">Signal</keyword>
<keyword evidence="8 15" id="KW-0675">Receptor</keyword>
<dbReference type="Pfam" id="PF00593">
    <property type="entry name" value="TonB_dep_Rec_b-barrel"/>
    <property type="match status" value="1"/>
</dbReference>
<dbReference type="GO" id="GO:0044718">
    <property type="term" value="P:siderophore transmembrane transport"/>
    <property type="evidence" value="ECO:0007669"/>
    <property type="project" value="TreeGrafter"/>
</dbReference>
<dbReference type="SUPFAM" id="SSF56935">
    <property type="entry name" value="Porins"/>
    <property type="match status" value="1"/>
</dbReference>
<dbReference type="EMBL" id="PJCH01000005">
    <property type="protein sequence ID" value="PQA88599.1"/>
    <property type="molecule type" value="Genomic_DNA"/>
</dbReference>
<comment type="caution">
    <text evidence="15">The sequence shown here is derived from an EMBL/GenBank/DDBJ whole genome shotgun (WGS) entry which is preliminary data.</text>
</comment>
<keyword evidence="7 10" id="KW-0472">Membrane</keyword>
<dbReference type="PANTHER" id="PTHR30069:SF29">
    <property type="entry name" value="HEMOGLOBIN AND HEMOGLOBIN-HAPTOGLOBIN-BINDING PROTEIN 1-RELATED"/>
    <property type="match status" value="1"/>
</dbReference>
<keyword evidence="4 10" id="KW-0812">Transmembrane</keyword>
<dbReference type="PANTHER" id="PTHR30069">
    <property type="entry name" value="TONB-DEPENDENT OUTER MEMBRANE RECEPTOR"/>
    <property type="match status" value="1"/>
</dbReference>
<comment type="similarity">
    <text evidence="10 11">Belongs to the TonB-dependent receptor family.</text>
</comment>
<dbReference type="GO" id="GO:0009279">
    <property type="term" value="C:cell outer membrane"/>
    <property type="evidence" value="ECO:0007669"/>
    <property type="project" value="UniProtKB-SubCell"/>
</dbReference>
<name>A0A2S7K808_9PROT</name>
<dbReference type="RefSeq" id="WP_104829842.1">
    <property type="nucleotide sequence ID" value="NZ_PJCH01000005.1"/>
</dbReference>
<dbReference type="CDD" id="cd01347">
    <property type="entry name" value="ligand_gated_channel"/>
    <property type="match status" value="1"/>
</dbReference>
<evidence type="ECO:0000256" key="7">
    <source>
        <dbReference type="ARBA" id="ARBA00023136"/>
    </source>
</evidence>
<dbReference type="InterPro" id="IPR000531">
    <property type="entry name" value="Beta-barrel_TonB"/>
</dbReference>
<keyword evidence="6 11" id="KW-0798">TonB box</keyword>
<feature type="chain" id="PRO_5015721633" evidence="12">
    <location>
        <begin position="31"/>
        <end position="608"/>
    </location>
</feature>
<dbReference type="Gene3D" id="2.40.170.20">
    <property type="entry name" value="TonB-dependent receptor, beta-barrel domain"/>
    <property type="match status" value="1"/>
</dbReference>
<keyword evidence="3 10" id="KW-1134">Transmembrane beta strand</keyword>
<dbReference type="GO" id="GO:0015344">
    <property type="term" value="F:siderophore uptake transmembrane transporter activity"/>
    <property type="evidence" value="ECO:0007669"/>
    <property type="project" value="TreeGrafter"/>
</dbReference>
<evidence type="ECO:0000256" key="3">
    <source>
        <dbReference type="ARBA" id="ARBA00022452"/>
    </source>
</evidence>